<accession>A0A7J6AKT7</accession>
<keyword evidence="1" id="KW-0472">Membrane</keyword>
<protein>
    <submittedName>
        <fullName evidence="2">Uncharacterized protein</fullName>
    </submittedName>
</protein>
<organism evidence="2 3">
    <name type="scientific">Ameiurus melas</name>
    <name type="common">Black bullhead</name>
    <name type="synonym">Silurus melas</name>
    <dbReference type="NCBI Taxonomy" id="219545"/>
    <lineage>
        <taxon>Eukaryota</taxon>
        <taxon>Metazoa</taxon>
        <taxon>Chordata</taxon>
        <taxon>Craniata</taxon>
        <taxon>Vertebrata</taxon>
        <taxon>Euteleostomi</taxon>
        <taxon>Actinopterygii</taxon>
        <taxon>Neopterygii</taxon>
        <taxon>Teleostei</taxon>
        <taxon>Ostariophysi</taxon>
        <taxon>Siluriformes</taxon>
        <taxon>Ictaluridae</taxon>
        <taxon>Ameiurus</taxon>
    </lineage>
</organism>
<evidence type="ECO:0000256" key="1">
    <source>
        <dbReference type="SAM" id="Phobius"/>
    </source>
</evidence>
<feature type="transmembrane region" description="Helical" evidence="1">
    <location>
        <begin position="110"/>
        <end position="128"/>
    </location>
</feature>
<keyword evidence="1" id="KW-1133">Transmembrane helix</keyword>
<keyword evidence="1" id="KW-0812">Transmembrane</keyword>
<comment type="caution">
    <text evidence="2">The sequence shown here is derived from an EMBL/GenBank/DDBJ whole genome shotgun (WGS) entry which is preliminary data.</text>
</comment>
<proteinExistence type="predicted"/>
<gene>
    <name evidence="2" type="ORF">AMELA_G00141810</name>
</gene>
<evidence type="ECO:0000313" key="3">
    <source>
        <dbReference type="Proteomes" id="UP000593565"/>
    </source>
</evidence>
<evidence type="ECO:0000313" key="2">
    <source>
        <dbReference type="EMBL" id="KAF4083483.1"/>
    </source>
</evidence>
<name>A0A7J6AKT7_AMEME</name>
<reference evidence="2 3" key="1">
    <citation type="submission" date="2020-02" db="EMBL/GenBank/DDBJ databases">
        <title>A chromosome-scale genome assembly of the black bullhead catfish (Ameiurus melas).</title>
        <authorList>
            <person name="Wen M."/>
            <person name="Zham M."/>
            <person name="Cabau C."/>
            <person name="Klopp C."/>
            <person name="Donnadieu C."/>
            <person name="Roques C."/>
            <person name="Bouchez O."/>
            <person name="Lampietro C."/>
            <person name="Jouanno E."/>
            <person name="Herpin A."/>
            <person name="Louis A."/>
            <person name="Berthelot C."/>
            <person name="Parey E."/>
            <person name="Roest-Crollius H."/>
            <person name="Braasch I."/>
            <person name="Postlethwait J."/>
            <person name="Robinson-Rechavi M."/>
            <person name="Echchiki A."/>
            <person name="Begum T."/>
            <person name="Montfort J."/>
            <person name="Schartl M."/>
            <person name="Bobe J."/>
            <person name="Guiguen Y."/>
        </authorList>
    </citation>
    <scope>NUCLEOTIDE SEQUENCE [LARGE SCALE GENOMIC DNA]</scope>
    <source>
        <strain evidence="2">M_S1</strain>
        <tissue evidence="2">Blood</tissue>
    </source>
</reference>
<sequence>MIICKTIKQTAMEKFVIFISQTSTTQQNIQLRCMPKMVMGTEQLSLIWIISLNTMTKPLLDSWSFSLFSHLLHCRLSSTKSIFQREGSQAAADDIDDPRSGDEGQCQVKILWVSVLLISGGGWMLASFKKYSCYVGLLKHCNFSCL</sequence>
<dbReference type="EMBL" id="JAAGNN010000011">
    <property type="protein sequence ID" value="KAF4083483.1"/>
    <property type="molecule type" value="Genomic_DNA"/>
</dbReference>
<dbReference type="Proteomes" id="UP000593565">
    <property type="component" value="Unassembled WGS sequence"/>
</dbReference>
<keyword evidence="3" id="KW-1185">Reference proteome</keyword>
<dbReference type="AlphaFoldDB" id="A0A7J6AKT7"/>